<dbReference type="GO" id="GO:0005483">
    <property type="term" value="F:soluble NSF attachment protein activity"/>
    <property type="evidence" value="ECO:0007669"/>
    <property type="project" value="TreeGrafter"/>
</dbReference>
<dbReference type="GO" id="GO:0070044">
    <property type="term" value="C:synaptobrevin 2-SNAP-25-syntaxin-1a complex"/>
    <property type="evidence" value="ECO:0007669"/>
    <property type="project" value="TreeGrafter"/>
</dbReference>
<evidence type="ECO:0000313" key="7">
    <source>
        <dbReference type="Proteomes" id="UP000472262"/>
    </source>
</evidence>
<keyword evidence="3 5" id="KW-0931">ER-Golgi transport</keyword>
<evidence type="ECO:0000313" key="6">
    <source>
        <dbReference type="Ensembl" id="ENSSGRP00000061721.1"/>
    </source>
</evidence>
<accession>A0A672PFT7</accession>
<evidence type="ECO:0000256" key="4">
    <source>
        <dbReference type="ARBA" id="ARBA00022927"/>
    </source>
</evidence>
<sequence length="196" mass="22091">MDSSGKEKEAMALMAEAEKKVRSSQSFFGSLFGYLSVVLSTEAINCLNRAIEIYTDMGRFTIAAKHHVTIAEIYETELVDIDKAIAHYEQAADYYKGEESTSSANKCLLKVATYAAQLERYPKAIEIYEQVATHAMDSTLLKYSAKDYFFKAALCQFCVDMLNAKLAVQKYEEMFPAFSDSRECKLVKVRLDVSTK</sequence>
<dbReference type="InterPro" id="IPR011990">
    <property type="entry name" value="TPR-like_helical_dom_sf"/>
</dbReference>
<dbReference type="Pfam" id="PF14938">
    <property type="entry name" value="SNAP"/>
    <property type="match status" value="1"/>
</dbReference>
<evidence type="ECO:0000256" key="5">
    <source>
        <dbReference type="RuleBase" id="RU367013"/>
    </source>
</evidence>
<dbReference type="GO" id="GO:0035249">
    <property type="term" value="P:synaptic transmission, glutamatergic"/>
    <property type="evidence" value="ECO:0007669"/>
    <property type="project" value="TreeGrafter"/>
</dbReference>
<dbReference type="InterPro" id="IPR000744">
    <property type="entry name" value="NSF_attach"/>
</dbReference>
<dbReference type="GO" id="GO:0043195">
    <property type="term" value="C:terminal bouton"/>
    <property type="evidence" value="ECO:0007669"/>
    <property type="project" value="TreeGrafter"/>
</dbReference>
<protein>
    <submittedName>
        <fullName evidence="6">Alpha-soluble NSF attachment protein-like</fullName>
    </submittedName>
</protein>
<dbReference type="Proteomes" id="UP000472262">
    <property type="component" value="Unassembled WGS sequence"/>
</dbReference>
<gene>
    <name evidence="6" type="primary">LOC107554969</name>
</gene>
<comment type="similarity">
    <text evidence="1 5">Belongs to the SNAP family.</text>
</comment>
<dbReference type="AlphaFoldDB" id="A0A672PFT7"/>
<name>A0A672PFT7_SINGR</name>
<keyword evidence="5" id="KW-0472">Membrane</keyword>
<dbReference type="OMA" id="LEHAIAY"/>
<evidence type="ECO:0000256" key="2">
    <source>
        <dbReference type="ARBA" id="ARBA00022448"/>
    </source>
</evidence>
<comment type="subcellular location">
    <subcellularLocation>
        <location evidence="5">Membrane</location>
        <topology evidence="5">Peripheral membrane protein</topology>
    </subcellularLocation>
</comment>
<dbReference type="GO" id="GO:0019905">
    <property type="term" value="F:syntaxin binding"/>
    <property type="evidence" value="ECO:0007669"/>
    <property type="project" value="TreeGrafter"/>
</dbReference>
<proteinExistence type="inferred from homology"/>
<reference evidence="6" key="1">
    <citation type="submission" date="2025-08" db="UniProtKB">
        <authorList>
            <consortium name="Ensembl"/>
        </authorList>
    </citation>
    <scope>IDENTIFICATION</scope>
</reference>
<dbReference type="GO" id="GO:0010807">
    <property type="term" value="P:regulation of synaptic vesicle priming"/>
    <property type="evidence" value="ECO:0007669"/>
    <property type="project" value="TreeGrafter"/>
</dbReference>
<dbReference type="PANTHER" id="PTHR13768:SF23">
    <property type="entry name" value="ALPHA-SOLUBLE NSF ATTACHMENT PROTEIN"/>
    <property type="match status" value="1"/>
</dbReference>
<dbReference type="SUPFAM" id="SSF48452">
    <property type="entry name" value="TPR-like"/>
    <property type="match status" value="1"/>
</dbReference>
<comment type="function">
    <text evidence="5">Required for vesicular transport between the endoplasmic reticulum and the Golgi apparatus.</text>
</comment>
<dbReference type="InParanoid" id="A0A672PFT7"/>
<dbReference type="Gene3D" id="1.25.40.10">
    <property type="entry name" value="Tetratricopeptide repeat domain"/>
    <property type="match status" value="1"/>
</dbReference>
<dbReference type="PANTHER" id="PTHR13768">
    <property type="entry name" value="SOLUBLE NSF ATTACHMENT PROTEIN SNAP"/>
    <property type="match status" value="1"/>
</dbReference>
<keyword evidence="2 5" id="KW-0813">Transport</keyword>
<dbReference type="GO" id="GO:0035494">
    <property type="term" value="P:SNARE complex disassembly"/>
    <property type="evidence" value="ECO:0007669"/>
    <property type="project" value="TreeGrafter"/>
</dbReference>
<dbReference type="GO" id="GO:0005774">
    <property type="term" value="C:vacuolar membrane"/>
    <property type="evidence" value="ECO:0007669"/>
    <property type="project" value="TreeGrafter"/>
</dbReference>
<keyword evidence="7" id="KW-1185">Reference proteome</keyword>
<organism evidence="6 7">
    <name type="scientific">Sinocyclocheilus grahami</name>
    <name type="common">Dianchi golden-line fish</name>
    <name type="synonym">Barbus grahami</name>
    <dbReference type="NCBI Taxonomy" id="75366"/>
    <lineage>
        <taxon>Eukaryota</taxon>
        <taxon>Metazoa</taxon>
        <taxon>Chordata</taxon>
        <taxon>Craniata</taxon>
        <taxon>Vertebrata</taxon>
        <taxon>Euteleostomi</taxon>
        <taxon>Actinopterygii</taxon>
        <taxon>Neopterygii</taxon>
        <taxon>Teleostei</taxon>
        <taxon>Ostariophysi</taxon>
        <taxon>Cypriniformes</taxon>
        <taxon>Cyprinidae</taxon>
        <taxon>Cyprininae</taxon>
        <taxon>Sinocyclocheilus</taxon>
    </lineage>
</organism>
<dbReference type="GO" id="GO:0006886">
    <property type="term" value="P:intracellular protein transport"/>
    <property type="evidence" value="ECO:0007669"/>
    <property type="project" value="UniProtKB-UniRule"/>
</dbReference>
<keyword evidence="4 5" id="KW-0653">Protein transport</keyword>
<evidence type="ECO:0000256" key="1">
    <source>
        <dbReference type="ARBA" id="ARBA00010050"/>
    </source>
</evidence>
<reference evidence="6" key="2">
    <citation type="submission" date="2025-09" db="UniProtKB">
        <authorList>
            <consortium name="Ensembl"/>
        </authorList>
    </citation>
    <scope>IDENTIFICATION</scope>
</reference>
<evidence type="ECO:0000256" key="3">
    <source>
        <dbReference type="ARBA" id="ARBA00022892"/>
    </source>
</evidence>
<dbReference type="CDD" id="cd15832">
    <property type="entry name" value="SNAP"/>
    <property type="match status" value="1"/>
</dbReference>
<dbReference type="Ensembl" id="ENSSGRT00000065845.1">
    <property type="protein sequence ID" value="ENSSGRP00000061721.1"/>
    <property type="gene ID" value="ENSSGRG00000031980.1"/>
</dbReference>